<dbReference type="GO" id="GO:0097176">
    <property type="term" value="P:epoxide metabolic process"/>
    <property type="evidence" value="ECO:0007669"/>
    <property type="project" value="TreeGrafter"/>
</dbReference>
<keyword evidence="2" id="KW-0058">Aromatic hydrocarbons catabolism</keyword>
<reference evidence="6" key="1">
    <citation type="submission" date="2021-01" db="EMBL/GenBank/DDBJ databases">
        <title>Whole genome shotgun sequence of Virgisporangium aurantiacum NBRC 16421.</title>
        <authorList>
            <person name="Komaki H."/>
            <person name="Tamura T."/>
        </authorList>
    </citation>
    <scope>NUCLEOTIDE SEQUENCE</scope>
    <source>
        <strain evidence="6">NBRC 16421</strain>
    </source>
</reference>
<gene>
    <name evidence="6" type="ORF">Vau01_086520</name>
</gene>
<evidence type="ECO:0000256" key="4">
    <source>
        <dbReference type="PIRSR" id="PIRSR001112-1"/>
    </source>
</evidence>
<organism evidence="6 7">
    <name type="scientific">Virgisporangium aurantiacum</name>
    <dbReference type="NCBI Taxonomy" id="175570"/>
    <lineage>
        <taxon>Bacteria</taxon>
        <taxon>Bacillati</taxon>
        <taxon>Actinomycetota</taxon>
        <taxon>Actinomycetes</taxon>
        <taxon>Micromonosporales</taxon>
        <taxon>Micromonosporaceae</taxon>
        <taxon>Virgisporangium</taxon>
    </lineage>
</organism>
<dbReference type="InterPro" id="IPR029058">
    <property type="entry name" value="AB_hydrolase_fold"/>
</dbReference>
<proteinExistence type="inferred from homology"/>
<dbReference type="PANTHER" id="PTHR21661:SF35">
    <property type="entry name" value="EPOXIDE HYDROLASE"/>
    <property type="match status" value="1"/>
</dbReference>
<evidence type="ECO:0000256" key="3">
    <source>
        <dbReference type="ARBA" id="ARBA00022801"/>
    </source>
</evidence>
<dbReference type="Pfam" id="PF06441">
    <property type="entry name" value="EHN"/>
    <property type="match status" value="1"/>
</dbReference>
<protein>
    <recommendedName>
        <fullName evidence="5">Epoxide hydrolase N-terminal domain-containing protein</fullName>
    </recommendedName>
</protein>
<dbReference type="SUPFAM" id="SSF53474">
    <property type="entry name" value="alpha/beta-Hydrolases"/>
    <property type="match status" value="1"/>
</dbReference>
<keyword evidence="7" id="KW-1185">Reference proteome</keyword>
<dbReference type="AlphaFoldDB" id="A0A8J4E4E4"/>
<evidence type="ECO:0000259" key="5">
    <source>
        <dbReference type="Pfam" id="PF06441"/>
    </source>
</evidence>
<feature type="domain" description="Epoxide hydrolase N-terminal" evidence="5">
    <location>
        <begin position="4"/>
        <end position="108"/>
    </location>
</feature>
<accession>A0A8J4E4E4</accession>
<name>A0A8J4E4E4_9ACTN</name>
<dbReference type="Gene3D" id="3.40.50.1820">
    <property type="entry name" value="alpha/beta hydrolase"/>
    <property type="match status" value="1"/>
</dbReference>
<dbReference type="EMBL" id="BOPG01000063">
    <property type="protein sequence ID" value="GIJ61136.1"/>
    <property type="molecule type" value="Genomic_DNA"/>
</dbReference>
<feature type="active site" description="Proton acceptor" evidence="4">
    <location>
        <position position="348"/>
    </location>
</feature>
<feature type="active site" description="Proton donor" evidence="4">
    <location>
        <position position="296"/>
    </location>
</feature>
<evidence type="ECO:0000313" key="6">
    <source>
        <dbReference type="EMBL" id="GIJ61136.1"/>
    </source>
</evidence>
<dbReference type="GO" id="GO:0004301">
    <property type="term" value="F:epoxide hydrolase activity"/>
    <property type="evidence" value="ECO:0007669"/>
    <property type="project" value="TreeGrafter"/>
</dbReference>
<evidence type="ECO:0000313" key="7">
    <source>
        <dbReference type="Proteomes" id="UP000612585"/>
    </source>
</evidence>
<dbReference type="Proteomes" id="UP000612585">
    <property type="component" value="Unassembled WGS sequence"/>
</dbReference>
<comment type="similarity">
    <text evidence="1">Belongs to the peptidase S33 family.</text>
</comment>
<evidence type="ECO:0000256" key="2">
    <source>
        <dbReference type="ARBA" id="ARBA00022797"/>
    </source>
</evidence>
<dbReference type="RefSeq" id="WP_204005896.1">
    <property type="nucleotide sequence ID" value="NZ_BOPG01000063.1"/>
</dbReference>
<dbReference type="InterPro" id="IPR010497">
    <property type="entry name" value="Epoxide_hydro_N"/>
</dbReference>
<dbReference type="InterPro" id="IPR016292">
    <property type="entry name" value="Epoxide_hydrolase"/>
</dbReference>
<feature type="active site" description="Nucleophile" evidence="4">
    <location>
        <position position="178"/>
    </location>
</feature>
<sequence>MTDIREFTVDIPQADLDDLAQRLARTRFTDELPGAGEDYGVPLDRVRELVERWRNGYDWRAWEKRLNAYPQFTTTIDGQNVHFLHVRSPEPDATPLILTHSWPGSVLDLFEVIGPLSDPRAHGGNPGDAFHLVIPSIPGFAFSGRTTEKGWNRYRVARAWAELMRRLGYERYGVHGNDAGSLISPEVGRVDPAHVTGVHVTQVFAFPSGDPAEFAELSSSDGPRVQFMQWWNENGGAHDKMQSLAPQTIAHALADSPVGQLAWSAQLLGSLDPDLLLTNVSIYWFTNTAGSAARLYFEDRHASAVPDGPTTVPLGLSNFKFDFQSVRRFAEREHANIVSWKYHDEGSHYSALDAPDTLVADIREFFRDR</sequence>
<dbReference type="PANTHER" id="PTHR21661">
    <property type="entry name" value="EPOXIDE HYDROLASE 1-RELATED"/>
    <property type="match status" value="1"/>
</dbReference>
<comment type="caution">
    <text evidence="6">The sequence shown here is derived from an EMBL/GenBank/DDBJ whole genome shotgun (WGS) entry which is preliminary data.</text>
</comment>
<keyword evidence="3" id="KW-0378">Hydrolase</keyword>
<evidence type="ECO:0000256" key="1">
    <source>
        <dbReference type="ARBA" id="ARBA00010088"/>
    </source>
</evidence>
<dbReference type="PIRSF" id="PIRSF001112">
    <property type="entry name" value="Epoxide_hydrolase"/>
    <property type="match status" value="1"/>
</dbReference>